<protein>
    <submittedName>
        <fullName evidence="2">Putative transposase</fullName>
    </submittedName>
</protein>
<dbReference type="InterPro" id="IPR002686">
    <property type="entry name" value="Transposase_17"/>
</dbReference>
<evidence type="ECO:0000259" key="1">
    <source>
        <dbReference type="SMART" id="SM01321"/>
    </source>
</evidence>
<dbReference type="Pfam" id="PF01797">
    <property type="entry name" value="Y1_Tnp"/>
    <property type="match status" value="1"/>
</dbReference>
<dbReference type="RefSeq" id="WP_184255826.1">
    <property type="nucleotide sequence ID" value="NZ_JACHIO010000009.1"/>
</dbReference>
<dbReference type="InterPro" id="IPR052715">
    <property type="entry name" value="RAYT_transposase"/>
</dbReference>
<dbReference type="EMBL" id="JACHIO010000009">
    <property type="protein sequence ID" value="MBB5064158.1"/>
    <property type="molecule type" value="Genomic_DNA"/>
</dbReference>
<comment type="caution">
    <text evidence="2">The sequence shown here is derived from an EMBL/GenBank/DDBJ whole genome shotgun (WGS) entry which is preliminary data.</text>
</comment>
<dbReference type="GO" id="GO:0043565">
    <property type="term" value="F:sequence-specific DNA binding"/>
    <property type="evidence" value="ECO:0007669"/>
    <property type="project" value="TreeGrafter"/>
</dbReference>
<sequence>MRLKPQTYALTAVAHQRRHIFQRTTIAELLITTLFRYRDTCKFLLHGFVVMPDHIHVLLTPASDQTIERCAQLIKGGFSFAVRKEFAGEIWQEGYHAHRVIDAEDLRNQLLYIVNNPIEERYIGYPHIHTAEDYAGRLDAPPEI</sequence>
<gene>
    <name evidence="2" type="ORF">HDF15_002509</name>
</gene>
<name>A0A7W8E966_9BACT</name>
<dbReference type="InterPro" id="IPR036515">
    <property type="entry name" value="Transposase_17_sf"/>
</dbReference>
<dbReference type="GO" id="GO:0006313">
    <property type="term" value="P:DNA transposition"/>
    <property type="evidence" value="ECO:0007669"/>
    <property type="project" value="InterPro"/>
</dbReference>
<dbReference type="SMART" id="SM01321">
    <property type="entry name" value="Y1_Tnp"/>
    <property type="match status" value="1"/>
</dbReference>
<dbReference type="SUPFAM" id="SSF143422">
    <property type="entry name" value="Transposase IS200-like"/>
    <property type="match status" value="1"/>
</dbReference>
<proteinExistence type="predicted"/>
<dbReference type="NCBIfam" id="NF047646">
    <property type="entry name" value="REP_Tyr_transpos"/>
    <property type="match status" value="1"/>
</dbReference>
<dbReference type="PANTHER" id="PTHR36966">
    <property type="entry name" value="REP-ASSOCIATED TYROSINE TRANSPOSASE"/>
    <property type="match status" value="1"/>
</dbReference>
<dbReference type="Gene3D" id="3.30.70.1290">
    <property type="entry name" value="Transposase IS200-like"/>
    <property type="match status" value="1"/>
</dbReference>
<feature type="domain" description="Transposase IS200-like" evidence="1">
    <location>
        <begin position="3"/>
        <end position="116"/>
    </location>
</feature>
<dbReference type="GO" id="GO:0004803">
    <property type="term" value="F:transposase activity"/>
    <property type="evidence" value="ECO:0007669"/>
    <property type="project" value="InterPro"/>
</dbReference>
<evidence type="ECO:0000313" key="3">
    <source>
        <dbReference type="Proteomes" id="UP000584867"/>
    </source>
</evidence>
<accession>A0A7W8E966</accession>
<organism evidence="2 3">
    <name type="scientific">Granulicella mallensis</name>
    <dbReference type="NCBI Taxonomy" id="940614"/>
    <lineage>
        <taxon>Bacteria</taxon>
        <taxon>Pseudomonadati</taxon>
        <taxon>Acidobacteriota</taxon>
        <taxon>Terriglobia</taxon>
        <taxon>Terriglobales</taxon>
        <taxon>Acidobacteriaceae</taxon>
        <taxon>Granulicella</taxon>
    </lineage>
</organism>
<reference evidence="2 3" key="1">
    <citation type="submission" date="2020-08" db="EMBL/GenBank/DDBJ databases">
        <title>Genomic Encyclopedia of Type Strains, Phase IV (KMG-V): Genome sequencing to study the core and pangenomes of soil and plant-associated prokaryotes.</title>
        <authorList>
            <person name="Whitman W."/>
        </authorList>
    </citation>
    <scope>NUCLEOTIDE SEQUENCE [LARGE SCALE GENOMIC DNA]</scope>
    <source>
        <strain evidence="2 3">X5P3</strain>
    </source>
</reference>
<dbReference type="AlphaFoldDB" id="A0A7W8E966"/>
<dbReference type="Proteomes" id="UP000584867">
    <property type="component" value="Unassembled WGS sequence"/>
</dbReference>
<dbReference type="PANTHER" id="PTHR36966:SF1">
    <property type="entry name" value="REP-ASSOCIATED TYROSINE TRANSPOSASE"/>
    <property type="match status" value="1"/>
</dbReference>
<evidence type="ECO:0000313" key="2">
    <source>
        <dbReference type="EMBL" id="MBB5064158.1"/>
    </source>
</evidence>